<dbReference type="Proteomes" id="UP000079169">
    <property type="component" value="Unplaced"/>
</dbReference>
<feature type="transmembrane region" description="Helical" evidence="5">
    <location>
        <begin position="242"/>
        <end position="261"/>
    </location>
</feature>
<dbReference type="PaxDb" id="121845-A0A3Q0JB38"/>
<keyword evidence="2 5" id="KW-0812">Transmembrane</keyword>
<organism evidence="6 7">
    <name type="scientific">Diaphorina citri</name>
    <name type="common">Asian citrus psyllid</name>
    <dbReference type="NCBI Taxonomy" id="121845"/>
    <lineage>
        <taxon>Eukaryota</taxon>
        <taxon>Metazoa</taxon>
        <taxon>Ecdysozoa</taxon>
        <taxon>Arthropoda</taxon>
        <taxon>Hexapoda</taxon>
        <taxon>Insecta</taxon>
        <taxon>Pterygota</taxon>
        <taxon>Neoptera</taxon>
        <taxon>Paraneoptera</taxon>
        <taxon>Hemiptera</taxon>
        <taxon>Sternorrhyncha</taxon>
        <taxon>Psylloidea</taxon>
        <taxon>Psyllidae</taxon>
        <taxon>Diaphorininae</taxon>
        <taxon>Diaphorina</taxon>
    </lineage>
</organism>
<dbReference type="GeneID" id="103518271"/>
<feature type="transmembrane region" description="Helical" evidence="5">
    <location>
        <begin position="212"/>
        <end position="230"/>
    </location>
</feature>
<feature type="transmembrane region" description="Helical" evidence="5">
    <location>
        <begin position="267"/>
        <end position="287"/>
    </location>
</feature>
<feature type="transmembrane region" description="Helical" evidence="5">
    <location>
        <begin position="62"/>
        <end position="80"/>
    </location>
</feature>
<evidence type="ECO:0000256" key="5">
    <source>
        <dbReference type="SAM" id="Phobius"/>
    </source>
</evidence>
<keyword evidence="3 5" id="KW-1133">Transmembrane helix</keyword>
<evidence type="ECO:0000256" key="4">
    <source>
        <dbReference type="ARBA" id="ARBA00023136"/>
    </source>
</evidence>
<dbReference type="STRING" id="121845.A0A3Q0JB38"/>
<feature type="transmembrane region" description="Helical" evidence="5">
    <location>
        <begin position="25"/>
        <end position="42"/>
    </location>
</feature>
<dbReference type="RefSeq" id="XP_026685651.1">
    <property type="nucleotide sequence ID" value="XM_026829850.1"/>
</dbReference>
<evidence type="ECO:0000313" key="6">
    <source>
        <dbReference type="Proteomes" id="UP000079169"/>
    </source>
</evidence>
<dbReference type="PANTHER" id="PTHR23051">
    <property type="entry name" value="SOLUTE CARRIER FAMILY 35, MEMBER F5"/>
    <property type="match status" value="1"/>
</dbReference>
<gene>
    <name evidence="7" type="primary">LOC103518271</name>
</gene>
<feature type="transmembrane region" description="Helical" evidence="5">
    <location>
        <begin position="393"/>
        <end position="412"/>
    </location>
</feature>
<proteinExistence type="predicted"/>
<accession>A0A3Q0JB38</accession>
<evidence type="ECO:0000256" key="2">
    <source>
        <dbReference type="ARBA" id="ARBA00022692"/>
    </source>
</evidence>
<comment type="subcellular location">
    <subcellularLocation>
        <location evidence="1">Membrane</location>
        <topology evidence="1">Multi-pass membrane protein</topology>
    </subcellularLocation>
</comment>
<keyword evidence="6" id="KW-1185">Reference proteome</keyword>
<feature type="transmembrane region" description="Helical" evidence="5">
    <location>
        <begin position="365"/>
        <end position="387"/>
    </location>
</feature>
<feature type="transmembrane region" description="Helical" evidence="5">
    <location>
        <begin position="299"/>
        <end position="318"/>
    </location>
</feature>
<dbReference type="AlphaFoldDB" id="A0A3Q0JB38"/>
<evidence type="ECO:0000256" key="1">
    <source>
        <dbReference type="ARBA" id="ARBA00004141"/>
    </source>
</evidence>
<sequence>MTKSECNTVNICSFLNVLLSRFQRHALGCFVLILVDILWALSSEIVKKLYMQKYNDFEKPFFTTYIRSSLFTIYLFKFFYWSPLKSCNQPPGDYMVRCSLGSKRSLSDAIFVPLIYSGRSSGTESETENSMRKHVRFSKLTEVRHLSDKEANEALLARLSYQATLRTADFTFIQSTKYNIPQVAKVAFVFSFLRFGAEYTFTLLGAEAGTVALIYSSSSVLTLLICAFFPSSSSDKFSLSKCVTVCISVCGLILVTISDVYMEHLHIPSGSFLSLVSALFYSLYIVFLRRLEHEEKLDIVLFYGFVGLYNCLLLWPLFFLLHYNSWEVFSLPDRDQWVILLIEGLIGSVLTETLWLWGMLLTSPLIATLGLGLIVPLSMIANTSLYHVTYPRLFYVGAVPVVFAFVASILLAQMASRDPVLEILLSCVTSLSGPSLGRTSKKISDADSEQRESLININMCDQEVDHEA</sequence>
<protein>
    <submittedName>
        <fullName evidence="7">Solute carrier family 35 member F5</fullName>
    </submittedName>
</protein>
<feature type="transmembrane region" description="Helical" evidence="5">
    <location>
        <begin position="186"/>
        <end position="206"/>
    </location>
</feature>
<dbReference type="KEGG" id="dci:103518271"/>
<reference evidence="7" key="1">
    <citation type="submission" date="2025-08" db="UniProtKB">
        <authorList>
            <consortium name="RefSeq"/>
        </authorList>
    </citation>
    <scope>IDENTIFICATION</scope>
</reference>
<evidence type="ECO:0000313" key="7">
    <source>
        <dbReference type="RefSeq" id="XP_026685651.1"/>
    </source>
</evidence>
<keyword evidence="4 5" id="KW-0472">Membrane</keyword>
<evidence type="ECO:0000256" key="3">
    <source>
        <dbReference type="ARBA" id="ARBA00022989"/>
    </source>
</evidence>
<dbReference type="GO" id="GO:0016020">
    <property type="term" value="C:membrane"/>
    <property type="evidence" value="ECO:0007669"/>
    <property type="project" value="UniProtKB-SubCell"/>
</dbReference>
<name>A0A3Q0JB38_DIACI</name>
<dbReference type="PANTHER" id="PTHR23051:SF0">
    <property type="entry name" value="SOLUTE CARRIER FAMILY 35 MEMBER F5"/>
    <property type="match status" value="1"/>
</dbReference>